<protein>
    <submittedName>
        <fullName evidence="8 9">Protein kinase</fullName>
        <ecNumber evidence="8">2.7.11.1</ecNumber>
    </submittedName>
</protein>
<dbReference type="EMBL" id="JACHHR010000002">
    <property type="protein sequence ID" value="MBB5211003.1"/>
    <property type="molecule type" value="Genomic_DNA"/>
</dbReference>
<evidence type="ECO:0000256" key="3">
    <source>
        <dbReference type="ARBA" id="ARBA00022777"/>
    </source>
</evidence>
<evidence type="ECO:0000256" key="2">
    <source>
        <dbReference type="ARBA" id="ARBA00022741"/>
    </source>
</evidence>
<evidence type="ECO:0000256" key="1">
    <source>
        <dbReference type="ARBA" id="ARBA00022679"/>
    </source>
</evidence>
<dbReference type="InterPro" id="IPR000719">
    <property type="entry name" value="Prot_kinase_dom"/>
</dbReference>
<dbReference type="AlphaFoldDB" id="A0A6P1T9E3"/>
<dbReference type="EMBL" id="CP047491">
    <property type="protein sequence ID" value="QHQ38186.1"/>
    <property type="molecule type" value="Genomic_DNA"/>
</dbReference>
<dbReference type="SUPFAM" id="SSF56112">
    <property type="entry name" value="Protein kinase-like (PK-like)"/>
    <property type="match status" value="1"/>
</dbReference>
<keyword evidence="3 8" id="KW-0418">Kinase</keyword>
<dbReference type="PROSITE" id="PS50011">
    <property type="entry name" value="PROTEIN_KINASE_DOM"/>
    <property type="match status" value="1"/>
</dbReference>
<dbReference type="SMART" id="SM00220">
    <property type="entry name" value="S_TKc"/>
    <property type="match status" value="1"/>
</dbReference>
<evidence type="ECO:0000313" key="8">
    <source>
        <dbReference type="EMBL" id="MBB5211003.1"/>
    </source>
</evidence>
<dbReference type="InterPro" id="IPR011009">
    <property type="entry name" value="Kinase-like_dom_sf"/>
</dbReference>
<accession>A0A6P1T9E3</accession>
<dbReference type="InterPro" id="IPR011990">
    <property type="entry name" value="TPR-like_helical_dom_sf"/>
</dbReference>
<dbReference type="PROSITE" id="PS00108">
    <property type="entry name" value="PROTEIN_KINASE_ST"/>
    <property type="match status" value="1"/>
</dbReference>
<dbReference type="Gene3D" id="3.30.200.20">
    <property type="entry name" value="Phosphorylase Kinase, domain 1"/>
    <property type="match status" value="1"/>
</dbReference>
<feature type="compositionally biased region" description="Polar residues" evidence="6">
    <location>
        <begin position="869"/>
        <end position="889"/>
    </location>
</feature>
<evidence type="ECO:0000259" key="7">
    <source>
        <dbReference type="PROSITE" id="PS50011"/>
    </source>
</evidence>
<dbReference type="OrthoDB" id="9801841at2"/>
<dbReference type="PANTHER" id="PTHR43289:SF6">
    <property type="entry name" value="SERINE_THREONINE-PROTEIN KINASE NEKL-3"/>
    <property type="match status" value="1"/>
</dbReference>
<evidence type="ECO:0000313" key="11">
    <source>
        <dbReference type="Proteomes" id="UP000563601"/>
    </source>
</evidence>
<keyword evidence="10" id="KW-1185">Reference proteome</keyword>
<feature type="binding site" evidence="5">
    <location>
        <position position="43"/>
    </location>
    <ligand>
        <name>ATP</name>
        <dbReference type="ChEBI" id="CHEBI:30616"/>
    </ligand>
</feature>
<dbReference type="Proteomes" id="UP000563601">
    <property type="component" value="Unassembled WGS sequence"/>
</dbReference>
<dbReference type="InterPro" id="IPR019734">
    <property type="entry name" value="TPR_rpt"/>
</dbReference>
<keyword evidence="4 5" id="KW-0067">ATP-binding</keyword>
<dbReference type="SMART" id="SM00028">
    <property type="entry name" value="TPR"/>
    <property type="match status" value="4"/>
</dbReference>
<reference evidence="9 10" key="1">
    <citation type="submission" date="2020-01" db="EMBL/GenBank/DDBJ databases">
        <title>The possibility of degradation of plastic by Microbulbifer hydrolyticus IRE-31.</title>
        <authorList>
            <person name="Liu L."/>
        </authorList>
    </citation>
    <scope>NUCLEOTIDE SEQUENCE [LARGE SCALE GENOMIC DNA]</scope>
    <source>
        <strain evidence="9 10">IRE-31</strain>
    </source>
</reference>
<dbReference type="InterPro" id="IPR017441">
    <property type="entry name" value="Protein_kinase_ATP_BS"/>
</dbReference>
<evidence type="ECO:0000313" key="9">
    <source>
        <dbReference type="EMBL" id="QHQ38186.1"/>
    </source>
</evidence>
<reference evidence="8 11" key="2">
    <citation type="submission" date="2020-08" db="EMBL/GenBank/DDBJ databases">
        <title>Genomic Encyclopedia of Type Strains, Phase IV (KMG-IV): sequencing the most valuable type-strain genomes for metagenomic binning, comparative biology and taxonomic classification.</title>
        <authorList>
            <person name="Goeker M."/>
        </authorList>
    </citation>
    <scope>NUCLEOTIDE SEQUENCE [LARGE SCALE GENOMIC DNA]</scope>
    <source>
        <strain evidence="8 11">DSM 11525</strain>
    </source>
</reference>
<dbReference type="SUPFAM" id="SSF48452">
    <property type="entry name" value="TPR-like"/>
    <property type="match status" value="2"/>
</dbReference>
<dbReference type="PANTHER" id="PTHR43289">
    <property type="entry name" value="MITOGEN-ACTIVATED PROTEIN KINASE KINASE KINASE 20-RELATED"/>
    <property type="match status" value="1"/>
</dbReference>
<organism evidence="8 11">
    <name type="scientific">Microbulbifer hydrolyticus</name>
    <dbReference type="NCBI Taxonomy" id="48074"/>
    <lineage>
        <taxon>Bacteria</taxon>
        <taxon>Pseudomonadati</taxon>
        <taxon>Pseudomonadota</taxon>
        <taxon>Gammaproteobacteria</taxon>
        <taxon>Cellvibrionales</taxon>
        <taxon>Microbulbiferaceae</taxon>
        <taxon>Microbulbifer</taxon>
    </lineage>
</organism>
<dbReference type="EC" id="2.7.11.1" evidence="8"/>
<dbReference type="Pfam" id="PF00069">
    <property type="entry name" value="Pkinase"/>
    <property type="match status" value="1"/>
</dbReference>
<proteinExistence type="predicted"/>
<feature type="domain" description="Protein kinase" evidence="7">
    <location>
        <begin position="13"/>
        <end position="273"/>
    </location>
</feature>
<evidence type="ECO:0000256" key="4">
    <source>
        <dbReference type="ARBA" id="ARBA00022840"/>
    </source>
</evidence>
<dbReference type="PROSITE" id="PS00107">
    <property type="entry name" value="PROTEIN_KINASE_ATP"/>
    <property type="match status" value="1"/>
</dbReference>
<dbReference type="Gene3D" id="1.25.40.10">
    <property type="entry name" value="Tetratricopeptide repeat domain"/>
    <property type="match status" value="2"/>
</dbReference>
<feature type="region of interest" description="Disordered" evidence="6">
    <location>
        <begin position="864"/>
        <end position="889"/>
    </location>
</feature>
<dbReference type="Gene3D" id="1.10.510.10">
    <property type="entry name" value="Transferase(Phosphotransferase) domain 1"/>
    <property type="match status" value="1"/>
</dbReference>
<dbReference type="Proteomes" id="UP000464675">
    <property type="component" value="Chromosome"/>
</dbReference>
<dbReference type="InterPro" id="IPR008271">
    <property type="entry name" value="Ser/Thr_kinase_AS"/>
</dbReference>
<dbReference type="GO" id="GO:0005524">
    <property type="term" value="F:ATP binding"/>
    <property type="evidence" value="ECO:0007669"/>
    <property type="project" value="UniProtKB-UniRule"/>
</dbReference>
<keyword evidence="1 8" id="KW-0808">Transferase</keyword>
<dbReference type="GO" id="GO:0004674">
    <property type="term" value="F:protein serine/threonine kinase activity"/>
    <property type="evidence" value="ECO:0007669"/>
    <property type="project" value="UniProtKB-EC"/>
</dbReference>
<evidence type="ECO:0000256" key="5">
    <source>
        <dbReference type="PROSITE-ProRule" id="PRU10141"/>
    </source>
</evidence>
<dbReference type="RefSeq" id="WP_161857522.1">
    <property type="nucleotide sequence ID" value="NZ_CP047491.1"/>
</dbReference>
<gene>
    <name evidence="9" type="ORF">GTQ55_03730</name>
    <name evidence="8" type="ORF">HNQ53_001221</name>
</gene>
<evidence type="ECO:0000256" key="6">
    <source>
        <dbReference type="SAM" id="MobiDB-lite"/>
    </source>
</evidence>
<evidence type="ECO:0000313" key="10">
    <source>
        <dbReference type="Proteomes" id="UP000464675"/>
    </source>
</evidence>
<dbReference type="CDD" id="cd14014">
    <property type="entry name" value="STKc_PknB_like"/>
    <property type="match status" value="1"/>
</dbReference>
<name>A0A6P1T9E3_9GAMM</name>
<keyword evidence="2 5" id="KW-0547">Nucleotide-binding</keyword>
<sequence length="889" mass="98478">MQSEQLPFYIGRYHATARLGSGGMGVVYLATDERLNRKVAIKKLLRNPNSSNAGERIRREALLLAQLNHSNIVQLYDVVEDASGIALVMEYVDGCSLDRWQRERTLDLPQKLQLIKQICAGLSRAHGAGIIHRDLKAENILVDSDGTIKITDFGIAKNWREDSGLTREQHVAGSWGAMSPEQAQGKPLDNRSDLFALGVVAYRLLCGQNPFGDNNSPYVIVDRIVKSPHPPASKLAPELPLAVCELLDRLLAKQPEQRPLNAAEVAAELESLLQQIRGSGTSFTRTHSLTATVTSESYFHRPHKPRRKFARAAKITAGALATCAASIAVVLGISLYSPPAESQKGHYIAVLEPAVRGQESLSHNQRLLIGNVQNALKQGLSGRRGLHLISYSESRKLTGQPLANQANSLNADLLLIPDVDCQGRSCELSLELLDSDTLAVIGSQSTRLSMEEGLESRARTLHQLDSLLSDYPAKAANQANLIGAEDYLTYLEIYERRHDYLHLGDLLDQLDSLQKRAPSFAPLYELYAEMAIDQEFNTRAAEAHERLARLLQKAPARLDDTPELLISELRLSMLRDNPGRPEALLAKLKLVLPDKASYHQLSAMYHQQRGDYSRALESINSALALRTSYIYLDQKALILTLDGDMPAANEVLREAIALNSESIDAISLLAGNMLDAGRAQETIRLLTEAGLDRIGPMDTYNLCLAYYIEKQYAQSQTCFKRVSELAPKDADPLLYRAEIAREQQQTKRARDFAQQALQLTQGRSDWEGLLMQARAYAELGEGEKAVENLLKIRRDAPDDLYTNYARAQVYITTGDLLSAKAHIRKTLEQGISPVWYCTARFVKICNMPAFNDLRQQYPGLCGGAEHNNEQQNSAGDSQIARSGETSAKL</sequence>